<reference evidence="2 3" key="1">
    <citation type="submission" date="2018-11" db="EMBL/GenBank/DDBJ databases">
        <title>Draft genome of Simplicispira Flexivirga sp. BO-16.</title>
        <authorList>
            <person name="Im W.T."/>
        </authorList>
    </citation>
    <scope>NUCLEOTIDE SEQUENCE [LARGE SCALE GENOMIC DNA]</scope>
    <source>
        <strain evidence="2 3">BO-16</strain>
    </source>
</reference>
<dbReference type="SUPFAM" id="SSF47598">
    <property type="entry name" value="Ribbon-helix-helix"/>
    <property type="match status" value="1"/>
</dbReference>
<gene>
    <name evidence="2" type="ORF">EFY87_01470</name>
</gene>
<name>A0A3M9MKY2_9MICO</name>
<feature type="domain" description="Antitoxin FitA-like ribbon-helix-helix" evidence="1">
    <location>
        <begin position="2"/>
        <end position="24"/>
    </location>
</feature>
<dbReference type="Pfam" id="PF22513">
    <property type="entry name" value="FitA-like_RHH"/>
    <property type="match status" value="1"/>
</dbReference>
<comment type="caution">
    <text evidence="2">The sequence shown here is derived from an EMBL/GenBank/DDBJ whole genome shotgun (WGS) entry which is preliminary data.</text>
</comment>
<accession>A0A3M9MKY2</accession>
<dbReference type="AlphaFoldDB" id="A0A3M9MKY2"/>
<protein>
    <submittedName>
        <fullName evidence="2">Plasmid stabilization protein</fullName>
    </submittedName>
</protein>
<proteinExistence type="predicted"/>
<sequence length="67" mass="7415">MKLRAATHGRPMEAEVRTILTDVVTADDNERPNLAEAIRERFGAIGGVELEIPTRREMPRAADLLSS</sequence>
<dbReference type="InterPro" id="IPR010985">
    <property type="entry name" value="Ribbon_hlx_hlx"/>
</dbReference>
<dbReference type="InterPro" id="IPR013321">
    <property type="entry name" value="Arc_rbn_hlx_hlx"/>
</dbReference>
<evidence type="ECO:0000259" key="1">
    <source>
        <dbReference type="Pfam" id="PF22513"/>
    </source>
</evidence>
<dbReference type="RefSeq" id="WP_123269520.1">
    <property type="nucleotide sequence ID" value="NZ_RJJQ01000001.1"/>
</dbReference>
<dbReference type="EMBL" id="RJJQ01000001">
    <property type="protein sequence ID" value="RNI25328.1"/>
    <property type="molecule type" value="Genomic_DNA"/>
</dbReference>
<keyword evidence="3" id="KW-1185">Reference proteome</keyword>
<organism evidence="2 3">
    <name type="scientific">Flexivirga caeni</name>
    <dbReference type="NCBI Taxonomy" id="2294115"/>
    <lineage>
        <taxon>Bacteria</taxon>
        <taxon>Bacillati</taxon>
        <taxon>Actinomycetota</taxon>
        <taxon>Actinomycetes</taxon>
        <taxon>Micrococcales</taxon>
        <taxon>Dermacoccaceae</taxon>
        <taxon>Flexivirga</taxon>
    </lineage>
</organism>
<evidence type="ECO:0000313" key="2">
    <source>
        <dbReference type="EMBL" id="RNI25328.1"/>
    </source>
</evidence>
<dbReference type="InterPro" id="IPR053853">
    <property type="entry name" value="FitA-like_RHH"/>
</dbReference>
<dbReference type="OrthoDB" id="2389872at2"/>
<evidence type="ECO:0000313" key="3">
    <source>
        <dbReference type="Proteomes" id="UP000271678"/>
    </source>
</evidence>
<dbReference type="Gene3D" id="1.10.1220.10">
    <property type="entry name" value="Met repressor-like"/>
    <property type="match status" value="1"/>
</dbReference>
<dbReference type="GO" id="GO:0006355">
    <property type="term" value="P:regulation of DNA-templated transcription"/>
    <property type="evidence" value="ECO:0007669"/>
    <property type="project" value="InterPro"/>
</dbReference>
<dbReference type="Proteomes" id="UP000271678">
    <property type="component" value="Unassembled WGS sequence"/>
</dbReference>